<sequence>MSERQSVLRGLAVGITALAATVALPGPAGAGTGTVAYDCLIFTTHFDYNATVKVSGSGSTGVGDTVTVEADFSDLPGTSPVAVDSWKTTGKLLASGAQDGSYDLAGPNRTGPIAAKAPIPLGKLTASVPLTAAGKVDLTVGVITVTAVAFGSSVPITCTPKAGAPALLSLTVTGASSPVTVLVDPVTLAPGGAFTVTGTGWASGPVTVALCDGEGGGCQASGITGSTLAVDASGKLTGGAKIAAGTAAGAHRIRISQGGVAKDVAVTVRDDTPAPVDPCAAKPSGQCTEQKINLTVNGGRLTLAQAPGEVDLTPVTLKGEAETATGSLKRVTVSDARGASTGWSLVGTLTDFRGPAGATVPAGNLTWTPRCTAHPGASPVTTGTPGTLGATGALLCSVADSTAGPVGGVYDADAGLSLSVPAATAAGEYDAVLTLTLS</sequence>
<evidence type="ECO:0000313" key="3">
    <source>
        <dbReference type="Proteomes" id="UP001501237"/>
    </source>
</evidence>
<dbReference type="Proteomes" id="UP001501237">
    <property type="component" value="Unassembled WGS sequence"/>
</dbReference>
<keyword evidence="3" id="KW-1185">Reference proteome</keyword>
<comment type="caution">
    <text evidence="2">The sequence shown here is derived from an EMBL/GenBank/DDBJ whole genome shotgun (WGS) entry which is preliminary data.</text>
</comment>
<dbReference type="RefSeq" id="WP_344824424.1">
    <property type="nucleotide sequence ID" value="NZ_BAAAUV010000004.1"/>
</dbReference>
<protein>
    <recommendedName>
        <fullName evidence="4">Beta-xylosidase</fullName>
    </recommendedName>
</protein>
<gene>
    <name evidence="2" type="ORF">GCM10010468_17380</name>
</gene>
<keyword evidence="1" id="KW-0732">Signal</keyword>
<proteinExistence type="predicted"/>
<feature type="signal peptide" evidence="1">
    <location>
        <begin position="1"/>
        <end position="30"/>
    </location>
</feature>
<feature type="chain" id="PRO_5046414508" description="Beta-xylosidase" evidence="1">
    <location>
        <begin position="31"/>
        <end position="438"/>
    </location>
</feature>
<evidence type="ECO:0000313" key="2">
    <source>
        <dbReference type="EMBL" id="GAA3203337.1"/>
    </source>
</evidence>
<evidence type="ECO:0008006" key="4">
    <source>
        <dbReference type="Google" id="ProtNLM"/>
    </source>
</evidence>
<accession>A0ABP6Q3S4</accession>
<reference evidence="3" key="1">
    <citation type="journal article" date="2019" name="Int. J. Syst. Evol. Microbiol.">
        <title>The Global Catalogue of Microorganisms (GCM) 10K type strain sequencing project: providing services to taxonomists for standard genome sequencing and annotation.</title>
        <authorList>
            <consortium name="The Broad Institute Genomics Platform"/>
            <consortium name="The Broad Institute Genome Sequencing Center for Infectious Disease"/>
            <person name="Wu L."/>
            <person name="Ma J."/>
        </authorList>
    </citation>
    <scope>NUCLEOTIDE SEQUENCE [LARGE SCALE GENOMIC DNA]</scope>
    <source>
        <strain evidence="3">JCM 9377</strain>
    </source>
</reference>
<dbReference type="EMBL" id="BAAAUV010000004">
    <property type="protein sequence ID" value="GAA3203337.1"/>
    <property type="molecule type" value="Genomic_DNA"/>
</dbReference>
<organism evidence="2 3">
    <name type="scientific">Actinocorallia longicatena</name>
    <dbReference type="NCBI Taxonomy" id="111803"/>
    <lineage>
        <taxon>Bacteria</taxon>
        <taxon>Bacillati</taxon>
        <taxon>Actinomycetota</taxon>
        <taxon>Actinomycetes</taxon>
        <taxon>Streptosporangiales</taxon>
        <taxon>Thermomonosporaceae</taxon>
        <taxon>Actinocorallia</taxon>
    </lineage>
</organism>
<name>A0ABP6Q3S4_9ACTN</name>
<evidence type="ECO:0000256" key="1">
    <source>
        <dbReference type="SAM" id="SignalP"/>
    </source>
</evidence>